<feature type="non-terminal residue" evidence="2">
    <location>
        <position position="1"/>
    </location>
</feature>
<organism evidence="2 3">
    <name type="scientific">Cardiosporidium cionae</name>
    <dbReference type="NCBI Taxonomy" id="476202"/>
    <lineage>
        <taxon>Eukaryota</taxon>
        <taxon>Sar</taxon>
        <taxon>Alveolata</taxon>
        <taxon>Apicomplexa</taxon>
        <taxon>Aconoidasida</taxon>
        <taxon>Nephromycida</taxon>
        <taxon>Cardiosporidium</taxon>
    </lineage>
</organism>
<comment type="caution">
    <text evidence="2">The sequence shown here is derived from an EMBL/GenBank/DDBJ whole genome shotgun (WGS) entry which is preliminary data.</text>
</comment>
<proteinExistence type="predicted"/>
<evidence type="ECO:0000313" key="2">
    <source>
        <dbReference type="EMBL" id="KAF8821025.1"/>
    </source>
</evidence>
<dbReference type="InterPro" id="IPR036322">
    <property type="entry name" value="WD40_repeat_dom_sf"/>
</dbReference>
<dbReference type="InterPro" id="IPR015943">
    <property type="entry name" value="WD40/YVTN_repeat-like_dom_sf"/>
</dbReference>
<dbReference type="Gene3D" id="2.130.10.10">
    <property type="entry name" value="YVTN repeat-like/Quinoprotein amine dehydrogenase"/>
    <property type="match status" value="1"/>
</dbReference>
<dbReference type="SUPFAM" id="SSF50978">
    <property type="entry name" value="WD40 repeat-like"/>
    <property type="match status" value="1"/>
</dbReference>
<protein>
    <submittedName>
        <fullName evidence="2">Uncharacterized protein</fullName>
    </submittedName>
</protein>
<dbReference type="EMBL" id="JADAQX010000251">
    <property type="protein sequence ID" value="KAF8821025.1"/>
    <property type="molecule type" value="Genomic_DNA"/>
</dbReference>
<sequence>EMSKKGRAVLMLESLRGDPVLSLYINGMGCCCGTAFGHVSAYFFEYEGGGANENEDPYVPKSETIGLPSEARVNDLDVSDNSSAARPLARRQPFKFLRGAGREQVKNPETLRERRSAENLNKALENEKDKNTIAKLQRSPHWKKIFSQLNLFGGIEFHRSKPISRLYPGYYAVLGTYAIDSVRCVFLTRSNAYAMLNNCRIIIWNFSDVSRSIRDQNDARLSSSWKFIFQKEELILIVTTRFSVLLNLLSESQKDINFWVMDRDMTIVDFNGSSLLSIMKEPKKKSYIHVIEIPQKENEFLFSRNSHIIFELDSSSFAKNISLACFWEPDCVALVYDYKKIRIYNYKKKALERECEGHKADIIAINGDQSDTLISLSRDRALKVWNRFEKKCIKTYSVKPANFTLGWKYRIQRYKLLIAFSSDQQGVYLMKI</sequence>
<gene>
    <name evidence="2" type="ORF">IE077_002560</name>
</gene>
<evidence type="ECO:0000256" key="1">
    <source>
        <dbReference type="SAM" id="Coils"/>
    </source>
</evidence>
<name>A0ABQ7JAN8_9APIC</name>
<keyword evidence="1" id="KW-0175">Coiled coil</keyword>
<keyword evidence="3" id="KW-1185">Reference proteome</keyword>
<dbReference type="Proteomes" id="UP000823046">
    <property type="component" value="Unassembled WGS sequence"/>
</dbReference>
<feature type="coiled-coil region" evidence="1">
    <location>
        <begin position="107"/>
        <end position="137"/>
    </location>
</feature>
<reference evidence="2 3" key="1">
    <citation type="journal article" date="2020" name="bioRxiv">
        <title>Metabolic contributions of an alphaproteobacterial endosymbiont in the apicomplexan Cardiosporidium cionae.</title>
        <authorList>
            <person name="Hunter E.S."/>
            <person name="Paight C.J."/>
            <person name="Lane C.E."/>
        </authorList>
    </citation>
    <scope>NUCLEOTIDE SEQUENCE [LARGE SCALE GENOMIC DNA]</scope>
    <source>
        <strain evidence="2">ESH_2018</strain>
    </source>
</reference>
<evidence type="ECO:0000313" key="3">
    <source>
        <dbReference type="Proteomes" id="UP000823046"/>
    </source>
</evidence>
<accession>A0ABQ7JAN8</accession>